<sequence>MNQIKWEKIDSLIYEVFKADLMRTLWTEEVKNPAYPDKENKDEEEKESPKNIKTVKWTLGGPTEGRGISGYIYEKLMFEDRDSLQAKFWSSACDLFDLIHTFTVAFNNEAWDVFREYPEDDASEKDWEEYEADSEMWGEKRENDMMDLESEILDLARKAARTMNTTKKVEYSDVLSFIKLKKEIDWWEKETWEIAKKELLTILESYFIAIRDKDFMSPYLDQLLPTRDEYHFDWRINPILRDIFLGFLIRNPFLIEEDGKLLKNQQLAKLVFEGRDHSGSENVAIGSKISDQIIIKDYESLSKSKFEVSPLSDNGSLMEAQKFFAESWGNNYIKT</sequence>
<accession>A0A382DK22</accession>
<evidence type="ECO:0000313" key="1">
    <source>
        <dbReference type="EMBL" id="SVB38344.1"/>
    </source>
</evidence>
<gene>
    <name evidence="1" type="ORF">METZ01_LOCUS191198</name>
</gene>
<proteinExistence type="predicted"/>
<dbReference type="AlphaFoldDB" id="A0A382DK22"/>
<protein>
    <submittedName>
        <fullName evidence="1">Uncharacterized protein</fullName>
    </submittedName>
</protein>
<dbReference type="EMBL" id="UINC01039611">
    <property type="protein sequence ID" value="SVB38344.1"/>
    <property type="molecule type" value="Genomic_DNA"/>
</dbReference>
<name>A0A382DK22_9ZZZZ</name>
<organism evidence="1">
    <name type="scientific">marine metagenome</name>
    <dbReference type="NCBI Taxonomy" id="408172"/>
    <lineage>
        <taxon>unclassified sequences</taxon>
        <taxon>metagenomes</taxon>
        <taxon>ecological metagenomes</taxon>
    </lineage>
</organism>
<reference evidence="1" key="1">
    <citation type="submission" date="2018-05" db="EMBL/GenBank/DDBJ databases">
        <authorList>
            <person name="Lanie J.A."/>
            <person name="Ng W.-L."/>
            <person name="Kazmierczak K.M."/>
            <person name="Andrzejewski T.M."/>
            <person name="Davidsen T.M."/>
            <person name="Wayne K.J."/>
            <person name="Tettelin H."/>
            <person name="Glass J.I."/>
            <person name="Rusch D."/>
            <person name="Podicherti R."/>
            <person name="Tsui H.-C.T."/>
            <person name="Winkler M.E."/>
        </authorList>
    </citation>
    <scope>NUCLEOTIDE SEQUENCE</scope>
</reference>